<dbReference type="Proteomes" id="UP000279446">
    <property type="component" value="Unassembled WGS sequence"/>
</dbReference>
<sequence length="121" mass="14214">MMIIKNKKVRIIVIIMALLVALLIVTPVIYVQMNKNIYANRVTDYLLEEQNYSRAEIESVKGVWGIKLPAFYTIVTFKDEPYVEYVYFAHNEVLQFSYILNEEGLEEGIIESDLKHYDPFE</sequence>
<organism evidence="2 3">
    <name type="scientific">Paenibacillus anaericanus</name>
    <dbReference type="NCBI Taxonomy" id="170367"/>
    <lineage>
        <taxon>Bacteria</taxon>
        <taxon>Bacillati</taxon>
        <taxon>Bacillota</taxon>
        <taxon>Bacilli</taxon>
        <taxon>Bacillales</taxon>
        <taxon>Paenibacillaceae</taxon>
        <taxon>Paenibacillus</taxon>
    </lineage>
</organism>
<keyword evidence="3" id="KW-1185">Reference proteome</keyword>
<dbReference type="EMBL" id="RZNY01000015">
    <property type="protein sequence ID" value="RUT44493.1"/>
    <property type="molecule type" value="Genomic_DNA"/>
</dbReference>
<name>A0A433Y626_9BACL</name>
<keyword evidence="1" id="KW-0472">Membrane</keyword>
<accession>A0A433Y626</accession>
<feature type="transmembrane region" description="Helical" evidence="1">
    <location>
        <begin position="12"/>
        <end position="31"/>
    </location>
</feature>
<evidence type="ECO:0000256" key="1">
    <source>
        <dbReference type="SAM" id="Phobius"/>
    </source>
</evidence>
<reference evidence="2 3" key="1">
    <citation type="submission" date="2018-12" db="EMBL/GenBank/DDBJ databases">
        <authorList>
            <person name="Sun L."/>
            <person name="Chen Z."/>
        </authorList>
    </citation>
    <scope>NUCLEOTIDE SEQUENCE [LARGE SCALE GENOMIC DNA]</scope>
    <source>
        <strain evidence="2 3">DSM 15890</strain>
    </source>
</reference>
<keyword evidence="1" id="KW-0812">Transmembrane</keyword>
<evidence type="ECO:0000313" key="3">
    <source>
        <dbReference type="Proteomes" id="UP000279446"/>
    </source>
</evidence>
<dbReference type="OrthoDB" id="2738731at2"/>
<dbReference type="AlphaFoldDB" id="A0A433Y626"/>
<dbReference type="Pfam" id="PF11337">
    <property type="entry name" value="DUF3139"/>
    <property type="match status" value="1"/>
</dbReference>
<protein>
    <submittedName>
        <fullName evidence="2">DUF3139 domain-containing protein</fullName>
    </submittedName>
</protein>
<evidence type="ECO:0000313" key="2">
    <source>
        <dbReference type="EMBL" id="RUT44493.1"/>
    </source>
</evidence>
<keyword evidence="1" id="KW-1133">Transmembrane helix</keyword>
<gene>
    <name evidence="2" type="ORF">EJP82_17930</name>
</gene>
<proteinExistence type="predicted"/>
<dbReference type="RefSeq" id="WP_127193439.1">
    <property type="nucleotide sequence ID" value="NZ_RZNY01000015.1"/>
</dbReference>
<comment type="caution">
    <text evidence="2">The sequence shown here is derived from an EMBL/GenBank/DDBJ whole genome shotgun (WGS) entry which is preliminary data.</text>
</comment>
<dbReference type="InterPro" id="IPR021486">
    <property type="entry name" value="DUF3139"/>
</dbReference>